<gene>
    <name evidence="2" type="ORF">DPM12_10265</name>
</gene>
<dbReference type="EMBL" id="QMIG01000007">
    <property type="protein sequence ID" value="RAW14859.1"/>
    <property type="molecule type" value="Genomic_DNA"/>
</dbReference>
<evidence type="ECO:0000313" key="3">
    <source>
        <dbReference type="Proteomes" id="UP000250462"/>
    </source>
</evidence>
<reference evidence="2 3" key="1">
    <citation type="submission" date="2018-06" db="EMBL/GenBank/DDBJ databases">
        <title>Phytoactinopolyspora halophila sp. nov., a novel halophilic actinomycete isolated from a saline soil in China.</title>
        <authorList>
            <person name="Tang S.-K."/>
        </authorList>
    </citation>
    <scope>NUCLEOTIDE SEQUENCE [LARGE SCALE GENOMIC DNA]</scope>
    <source>
        <strain evidence="2 3">YIM 96934</strain>
    </source>
</reference>
<dbReference type="SUPFAM" id="SSF55729">
    <property type="entry name" value="Acyl-CoA N-acyltransferases (Nat)"/>
    <property type="match status" value="1"/>
</dbReference>
<comment type="caution">
    <text evidence="2">The sequence shown here is derived from an EMBL/GenBank/DDBJ whole genome shotgun (WGS) entry which is preliminary data.</text>
</comment>
<sequence length="288" mass="31793">MLESWQDGSLRVRPAGGDVLTVPDDDVIAVKAIPQRPVTKRDVRDLESAATRGWRALESEHLGGWLLRAADGFTRRANSCLVLDHPERPLDQAIAEVEDWYRQRNLSPAFQLCGQLGSELTPLLDARGWSRSEDVLVLTASNDDVRAGTRHELPAAQIAERPDEAWLRAYHYHGTPLPSHGLEVLTNADTVAFASVLEHDDTVAIARGVVTEAPSGRRWLGVSAVEVKPHARRRGLGSHVVAELAEWAAGHDVHDAYLQVVEDNTAAQAAYRKLGFGDHHTYHYRQAP</sequence>
<keyword evidence="2" id="KW-0808">Transferase</keyword>
<dbReference type="Gene3D" id="3.40.630.30">
    <property type="match status" value="1"/>
</dbReference>
<accession>A0A329QTG8</accession>
<dbReference type="InterPro" id="IPR000182">
    <property type="entry name" value="GNAT_dom"/>
</dbReference>
<evidence type="ECO:0000313" key="2">
    <source>
        <dbReference type="EMBL" id="RAW14859.1"/>
    </source>
</evidence>
<dbReference type="AlphaFoldDB" id="A0A329QTG8"/>
<dbReference type="OrthoDB" id="9775595at2"/>
<dbReference type="InterPro" id="IPR016181">
    <property type="entry name" value="Acyl_CoA_acyltransferase"/>
</dbReference>
<dbReference type="Proteomes" id="UP000250462">
    <property type="component" value="Unassembled WGS sequence"/>
</dbReference>
<dbReference type="InterPro" id="IPR056935">
    <property type="entry name" value="Rv0428c-like_C"/>
</dbReference>
<proteinExistence type="predicted"/>
<organism evidence="2 3">
    <name type="scientific">Phytoactinopolyspora halophila</name>
    <dbReference type="NCBI Taxonomy" id="1981511"/>
    <lineage>
        <taxon>Bacteria</taxon>
        <taxon>Bacillati</taxon>
        <taxon>Actinomycetota</taxon>
        <taxon>Actinomycetes</taxon>
        <taxon>Jiangellales</taxon>
        <taxon>Jiangellaceae</taxon>
        <taxon>Phytoactinopolyspora</taxon>
    </lineage>
</organism>
<dbReference type="Pfam" id="PF24553">
    <property type="entry name" value="Rv0428c_C"/>
    <property type="match status" value="1"/>
</dbReference>
<evidence type="ECO:0000259" key="1">
    <source>
        <dbReference type="PROSITE" id="PS51186"/>
    </source>
</evidence>
<dbReference type="PROSITE" id="PS51186">
    <property type="entry name" value="GNAT"/>
    <property type="match status" value="1"/>
</dbReference>
<keyword evidence="3" id="KW-1185">Reference proteome</keyword>
<dbReference type="GO" id="GO:0016747">
    <property type="term" value="F:acyltransferase activity, transferring groups other than amino-acyl groups"/>
    <property type="evidence" value="ECO:0007669"/>
    <property type="project" value="InterPro"/>
</dbReference>
<name>A0A329QTG8_9ACTN</name>
<dbReference type="CDD" id="cd04301">
    <property type="entry name" value="NAT_SF"/>
    <property type="match status" value="1"/>
</dbReference>
<feature type="domain" description="N-acetyltransferase" evidence="1">
    <location>
        <begin position="156"/>
        <end position="288"/>
    </location>
</feature>
<protein>
    <submittedName>
        <fullName evidence="2">GNAT family N-acetyltransferase</fullName>
    </submittedName>
</protein>